<evidence type="ECO:0000313" key="3">
    <source>
        <dbReference type="EMBL" id="SIN96755.1"/>
    </source>
</evidence>
<name>A0A1N6FN94_9BACT</name>
<dbReference type="AlphaFoldDB" id="A0A1N6FN94"/>
<dbReference type="STRING" id="536979.SAMN04488055_2317"/>
<dbReference type="GO" id="GO:0016747">
    <property type="term" value="F:acyltransferase activity, transferring groups other than amino-acyl groups"/>
    <property type="evidence" value="ECO:0007669"/>
    <property type="project" value="InterPro"/>
</dbReference>
<dbReference type="EMBL" id="FSRA01000001">
    <property type="protein sequence ID" value="SIN96755.1"/>
    <property type="molecule type" value="Genomic_DNA"/>
</dbReference>
<dbReference type="PROSITE" id="PS51186">
    <property type="entry name" value="GNAT"/>
    <property type="match status" value="1"/>
</dbReference>
<protein>
    <submittedName>
        <fullName evidence="3">Uncharacterized conserved protein PhnB, glyoxalase superfamily</fullName>
    </submittedName>
</protein>
<dbReference type="PROSITE" id="PS51819">
    <property type="entry name" value="VOC"/>
    <property type="match status" value="1"/>
</dbReference>
<dbReference type="Gene3D" id="3.10.180.10">
    <property type="entry name" value="2,3-Dihydroxybiphenyl 1,2-Dioxygenase, domain 1"/>
    <property type="match status" value="1"/>
</dbReference>
<dbReference type="InterPro" id="IPR004360">
    <property type="entry name" value="Glyas_Fos-R_dOase_dom"/>
</dbReference>
<gene>
    <name evidence="3" type="ORF">SAMN04488055_2317</name>
</gene>
<keyword evidence="4" id="KW-1185">Reference proteome</keyword>
<accession>A0A1N6FN94</accession>
<dbReference type="Gene3D" id="3.40.630.30">
    <property type="match status" value="1"/>
</dbReference>
<dbReference type="InterPro" id="IPR016181">
    <property type="entry name" value="Acyl_CoA_acyltransferase"/>
</dbReference>
<feature type="domain" description="VOC" evidence="2">
    <location>
        <begin position="7"/>
        <end position="122"/>
    </location>
</feature>
<feature type="domain" description="N-acetyltransferase" evidence="1">
    <location>
        <begin position="124"/>
        <end position="272"/>
    </location>
</feature>
<dbReference type="Proteomes" id="UP000185003">
    <property type="component" value="Unassembled WGS sequence"/>
</dbReference>
<proteinExistence type="predicted"/>
<dbReference type="InterPro" id="IPR029068">
    <property type="entry name" value="Glyas_Bleomycin-R_OHBP_Dase"/>
</dbReference>
<evidence type="ECO:0000259" key="2">
    <source>
        <dbReference type="PROSITE" id="PS51819"/>
    </source>
</evidence>
<reference evidence="3 4" key="1">
    <citation type="submission" date="2016-11" db="EMBL/GenBank/DDBJ databases">
        <authorList>
            <person name="Jaros S."/>
            <person name="Januszkiewicz K."/>
            <person name="Wedrychowicz H."/>
        </authorList>
    </citation>
    <scope>NUCLEOTIDE SEQUENCE [LARGE SCALE GENOMIC DNA]</scope>
    <source>
        <strain evidence="3 4">DSM 24787</strain>
    </source>
</reference>
<dbReference type="Pfam" id="PF00903">
    <property type="entry name" value="Glyoxalase"/>
    <property type="match status" value="1"/>
</dbReference>
<sequence length="272" mass="30701">MNSMTPTIVHVEPVLTVHSVEETIKYWQEVFGFPDKWMWGDPPTHGAVSWHGAQVQFSHDPSLAATSRGNAIFVRVRQLETLYDFHKEKGADIVAPLENKPWGMAGYTVRDLNGYYIDFGGQTITIRQKSQSSLPSYIQVLKRTPTPEEFRRLAISVGWADPERDRLDKIAAMLDPVIHSVVAVNGDTGEAVGCALLLGDKVTFYYVKDVMVHPDWQGKRIGTAMMKTLIDLVDDDIMVTLISGEDLASFYQQFDFIPTFGMIRFKRISDDK</sequence>
<dbReference type="InterPro" id="IPR037523">
    <property type="entry name" value="VOC_core"/>
</dbReference>
<evidence type="ECO:0000313" key="4">
    <source>
        <dbReference type="Proteomes" id="UP000185003"/>
    </source>
</evidence>
<dbReference type="SUPFAM" id="SSF54593">
    <property type="entry name" value="Glyoxalase/Bleomycin resistance protein/Dihydroxybiphenyl dioxygenase"/>
    <property type="match status" value="1"/>
</dbReference>
<dbReference type="Pfam" id="PF13508">
    <property type="entry name" value="Acetyltransf_7"/>
    <property type="match status" value="1"/>
</dbReference>
<organism evidence="3 4">
    <name type="scientific">Chitinophaga niabensis</name>
    <dbReference type="NCBI Taxonomy" id="536979"/>
    <lineage>
        <taxon>Bacteria</taxon>
        <taxon>Pseudomonadati</taxon>
        <taxon>Bacteroidota</taxon>
        <taxon>Chitinophagia</taxon>
        <taxon>Chitinophagales</taxon>
        <taxon>Chitinophagaceae</taxon>
        <taxon>Chitinophaga</taxon>
    </lineage>
</organism>
<dbReference type="SUPFAM" id="SSF55729">
    <property type="entry name" value="Acyl-CoA N-acyltransferases (Nat)"/>
    <property type="match status" value="1"/>
</dbReference>
<evidence type="ECO:0000259" key="1">
    <source>
        <dbReference type="PROSITE" id="PS51186"/>
    </source>
</evidence>
<dbReference type="CDD" id="cd04301">
    <property type="entry name" value="NAT_SF"/>
    <property type="match status" value="1"/>
</dbReference>
<dbReference type="InterPro" id="IPR000182">
    <property type="entry name" value="GNAT_dom"/>
</dbReference>